<evidence type="ECO:0000256" key="7">
    <source>
        <dbReference type="ARBA" id="ARBA00022777"/>
    </source>
</evidence>
<keyword evidence="7 10" id="KW-0418">Kinase</keyword>
<keyword evidence="5 10" id="KW-0660">Purine salvage</keyword>
<evidence type="ECO:0000256" key="5">
    <source>
        <dbReference type="ARBA" id="ARBA00022726"/>
    </source>
</evidence>
<evidence type="ECO:0000256" key="2">
    <source>
        <dbReference type="ARBA" id="ARBA00010688"/>
    </source>
</evidence>
<evidence type="ECO:0000256" key="8">
    <source>
        <dbReference type="ARBA" id="ARBA00022840"/>
    </source>
</evidence>
<evidence type="ECO:0000256" key="6">
    <source>
        <dbReference type="ARBA" id="ARBA00022741"/>
    </source>
</evidence>
<comment type="pathway">
    <text evidence="1 10">Purine metabolism; AMP biosynthesis via salvage pathway; AMP from adenosine: step 1/1.</text>
</comment>
<evidence type="ECO:0000256" key="4">
    <source>
        <dbReference type="ARBA" id="ARBA00022679"/>
    </source>
</evidence>
<reference evidence="12" key="1">
    <citation type="submission" date="2018-04" db="EMBL/GenBank/DDBJ databases">
        <title>Transcriptome of Schizaphis graminum biotype I.</title>
        <authorList>
            <person name="Scully E.D."/>
            <person name="Geib S.M."/>
            <person name="Palmer N.A."/>
            <person name="Koch K."/>
            <person name="Bradshaw J."/>
            <person name="Heng-Moss T."/>
            <person name="Sarath G."/>
        </authorList>
    </citation>
    <scope>NUCLEOTIDE SEQUENCE</scope>
</reference>
<dbReference type="PANTHER" id="PTHR45769:SF3">
    <property type="entry name" value="ADENOSINE KINASE"/>
    <property type="match status" value="1"/>
</dbReference>
<dbReference type="GO" id="GO:0005634">
    <property type="term" value="C:nucleus"/>
    <property type="evidence" value="ECO:0007669"/>
    <property type="project" value="UniProtKB-SubCell"/>
</dbReference>
<dbReference type="EC" id="2.7.1.20" evidence="3 10"/>
<keyword evidence="10" id="KW-0460">Magnesium</keyword>
<dbReference type="PROSITE" id="PS00584">
    <property type="entry name" value="PFKB_KINASES_2"/>
    <property type="match status" value="1"/>
</dbReference>
<dbReference type="Pfam" id="PF00294">
    <property type="entry name" value="PfkB"/>
    <property type="match status" value="1"/>
</dbReference>
<proteinExistence type="inferred from homology"/>
<dbReference type="GO" id="GO:0005524">
    <property type="term" value="F:ATP binding"/>
    <property type="evidence" value="ECO:0007669"/>
    <property type="project" value="UniProtKB-UniRule"/>
</dbReference>
<dbReference type="EMBL" id="GGMR01002053">
    <property type="protein sequence ID" value="MBY14672.1"/>
    <property type="molecule type" value="Transcribed_RNA"/>
</dbReference>
<protein>
    <recommendedName>
        <fullName evidence="3 10">Adenosine kinase</fullName>
        <shortName evidence="10">AK</shortName>
        <ecNumber evidence="3 10">2.7.1.20</ecNumber>
    </recommendedName>
    <alternativeName>
        <fullName evidence="10">Adenosine 5'-phosphotransferase</fullName>
    </alternativeName>
</protein>
<dbReference type="GO" id="GO:0044209">
    <property type="term" value="P:AMP salvage"/>
    <property type="evidence" value="ECO:0007669"/>
    <property type="project" value="UniProtKB-UniRule"/>
</dbReference>
<dbReference type="GO" id="GO:0006144">
    <property type="term" value="P:purine nucleobase metabolic process"/>
    <property type="evidence" value="ECO:0007669"/>
    <property type="project" value="TreeGrafter"/>
</dbReference>
<organism evidence="12">
    <name type="scientific">Schizaphis graminum</name>
    <name type="common">Green bug aphid</name>
    <dbReference type="NCBI Taxonomy" id="13262"/>
    <lineage>
        <taxon>Eukaryota</taxon>
        <taxon>Metazoa</taxon>
        <taxon>Ecdysozoa</taxon>
        <taxon>Arthropoda</taxon>
        <taxon>Hexapoda</taxon>
        <taxon>Insecta</taxon>
        <taxon>Pterygota</taxon>
        <taxon>Neoptera</taxon>
        <taxon>Paraneoptera</taxon>
        <taxon>Hemiptera</taxon>
        <taxon>Sternorrhyncha</taxon>
        <taxon>Aphidomorpha</taxon>
        <taxon>Aphidoidea</taxon>
        <taxon>Aphididae</taxon>
        <taxon>Aphidini</taxon>
        <taxon>Schizaphis</taxon>
    </lineage>
</organism>
<comment type="catalytic activity">
    <reaction evidence="10">
        <text>adenosine + ATP = AMP + ADP + H(+)</text>
        <dbReference type="Rhea" id="RHEA:20824"/>
        <dbReference type="ChEBI" id="CHEBI:15378"/>
        <dbReference type="ChEBI" id="CHEBI:16335"/>
        <dbReference type="ChEBI" id="CHEBI:30616"/>
        <dbReference type="ChEBI" id="CHEBI:456215"/>
        <dbReference type="ChEBI" id="CHEBI:456216"/>
        <dbReference type="EC" id="2.7.1.20"/>
    </reaction>
</comment>
<dbReference type="AlphaFoldDB" id="A0A2S2NCJ1"/>
<feature type="domain" description="Carbohydrate kinase PfkB" evidence="11">
    <location>
        <begin position="8"/>
        <end position="268"/>
    </location>
</feature>
<dbReference type="InterPro" id="IPR029056">
    <property type="entry name" value="Ribokinase-like"/>
</dbReference>
<evidence type="ECO:0000256" key="9">
    <source>
        <dbReference type="PIRSR" id="PIRSR601805-1"/>
    </source>
</evidence>
<dbReference type="GO" id="GO:0006166">
    <property type="term" value="P:purine ribonucleoside salvage"/>
    <property type="evidence" value="ECO:0007669"/>
    <property type="project" value="UniProtKB-KW"/>
</dbReference>
<sequence length="275" mass="30715">MLYLQWILGEPNSATFFGAVGNDRYSEILKREANRDGLDVKYQYHSDKPTGTCAVIITNGGKYRSLCANLSASKSYTDEHLELPENKKIIQNAKFYLVTGFFLVSNPSASEKIARIAYERNRPLLFNMSAPYIYESYLDSVMSIFPYINIIVGNAKEAKSFALANNWETTDTETIALKLSTFNYVRNYGHRLVILTQDENPVIVATGNHVKKFEVPKISEKDIVDTNGAGDAFVGAFIAKYVLGYPLKICILSGIEAGSYIIKQHGMTRGDAFIV</sequence>
<evidence type="ECO:0000259" key="11">
    <source>
        <dbReference type="Pfam" id="PF00294"/>
    </source>
</evidence>
<keyword evidence="6 10" id="KW-0547">Nucleotide-binding</keyword>
<dbReference type="PANTHER" id="PTHR45769">
    <property type="entry name" value="ADENOSINE KINASE"/>
    <property type="match status" value="1"/>
</dbReference>
<dbReference type="SUPFAM" id="SSF53613">
    <property type="entry name" value="Ribokinase-like"/>
    <property type="match status" value="1"/>
</dbReference>
<comment type="function">
    <text evidence="10">ATP dependent phosphorylation of adenosine and other related nucleoside analogs to monophosphate derivatives.</text>
</comment>
<dbReference type="GO" id="GO:0005829">
    <property type="term" value="C:cytosol"/>
    <property type="evidence" value="ECO:0007669"/>
    <property type="project" value="TreeGrafter"/>
</dbReference>
<dbReference type="InterPro" id="IPR001805">
    <property type="entry name" value="Adenokinase"/>
</dbReference>
<dbReference type="CDD" id="cd01168">
    <property type="entry name" value="adenosine_kinase"/>
    <property type="match status" value="1"/>
</dbReference>
<name>A0A2S2NCJ1_SCHGA</name>
<keyword evidence="4 10" id="KW-0808">Transferase</keyword>
<evidence type="ECO:0000256" key="3">
    <source>
        <dbReference type="ARBA" id="ARBA00012119"/>
    </source>
</evidence>
<feature type="active site" description="Proton acceptor" evidence="9">
    <location>
        <position position="231"/>
    </location>
</feature>
<dbReference type="GO" id="GO:0004001">
    <property type="term" value="F:adenosine kinase activity"/>
    <property type="evidence" value="ECO:0007669"/>
    <property type="project" value="UniProtKB-UniRule"/>
</dbReference>
<dbReference type="InterPro" id="IPR002173">
    <property type="entry name" value="Carboh/pur_kinase_PfkB_CS"/>
</dbReference>
<keyword evidence="10" id="KW-0539">Nucleus</keyword>
<dbReference type="UniPathway" id="UPA00588">
    <property type="reaction ID" value="UER00659"/>
</dbReference>
<dbReference type="Gene3D" id="3.40.1190.20">
    <property type="match status" value="1"/>
</dbReference>
<evidence type="ECO:0000256" key="1">
    <source>
        <dbReference type="ARBA" id="ARBA00004801"/>
    </source>
</evidence>
<evidence type="ECO:0000313" key="12">
    <source>
        <dbReference type="EMBL" id="MBY14672.1"/>
    </source>
</evidence>
<comment type="subcellular location">
    <subcellularLocation>
        <location evidence="10">Nucleus</location>
    </subcellularLocation>
</comment>
<evidence type="ECO:0000256" key="10">
    <source>
        <dbReference type="RuleBase" id="RU368116"/>
    </source>
</evidence>
<comment type="similarity">
    <text evidence="2 10">Belongs to the carbohydrate kinase PfkB family.</text>
</comment>
<dbReference type="PRINTS" id="PR00989">
    <property type="entry name" value="ADENOKINASE"/>
</dbReference>
<accession>A0A2S2NCJ1</accession>
<comment type="cofactor">
    <cofactor evidence="10">
        <name>Mg(2+)</name>
        <dbReference type="ChEBI" id="CHEBI:18420"/>
    </cofactor>
    <text evidence="10">Binds 3 Mg(2+) ions per subunit.</text>
</comment>
<dbReference type="InterPro" id="IPR011611">
    <property type="entry name" value="PfkB_dom"/>
</dbReference>
<comment type="subunit">
    <text evidence="10">Monomer.</text>
</comment>
<gene>
    <name evidence="12" type="primary">Adk</name>
    <name evidence="12" type="ORF">g.100742</name>
</gene>
<keyword evidence="8 10" id="KW-0067">ATP-binding</keyword>